<feature type="transmembrane region" description="Helical" evidence="1">
    <location>
        <begin position="6"/>
        <end position="30"/>
    </location>
</feature>
<protein>
    <submittedName>
        <fullName evidence="2">Uncharacterized protein</fullName>
    </submittedName>
</protein>
<sequence>MKNVTLAANWIVVIFSLLFVSLGLSAYTYYLRYRFKYDPMSLRRAFKSDATSPYRFGESSNPQISVLAHWAKIVLVGYALSAVATLGFLMIILTETISTGTIDNSLLAIGVFSFTIVLGIVSYVINQKKLMLQMKEYQLLKKTEEISKTIREFFEGQTPSIGLRILNLGIINLVFFESDFKPCFRMLLNDPLEYNLTDQFLKVYQLVIIEPQAVAMLSISQSQSLTVSC</sequence>
<organism evidence="2 3">
    <name type="scientific">Lacticaseibacillus paracasei NRIC 0644</name>
    <dbReference type="NCBI Taxonomy" id="1435038"/>
    <lineage>
        <taxon>Bacteria</taxon>
        <taxon>Bacillati</taxon>
        <taxon>Bacillota</taxon>
        <taxon>Bacilli</taxon>
        <taxon>Lactobacillales</taxon>
        <taxon>Lactobacillaceae</taxon>
        <taxon>Lacticaseibacillus</taxon>
    </lineage>
</organism>
<keyword evidence="1" id="KW-0472">Membrane</keyword>
<dbReference type="Proteomes" id="UP000032552">
    <property type="component" value="Unassembled WGS sequence"/>
</dbReference>
<proteinExistence type="predicted"/>
<evidence type="ECO:0000313" key="3">
    <source>
        <dbReference type="Proteomes" id="UP000032552"/>
    </source>
</evidence>
<keyword evidence="1" id="KW-0812">Transmembrane</keyword>
<evidence type="ECO:0000256" key="1">
    <source>
        <dbReference type="SAM" id="Phobius"/>
    </source>
</evidence>
<reference evidence="3" key="1">
    <citation type="submission" date="2014-05" db="EMBL/GenBank/DDBJ databases">
        <title>Whole genome sequencing of Lactobacillus casei NRIC0644.</title>
        <authorList>
            <person name="Atarashi H."/>
            <person name="Yoshida Y."/>
            <person name="Fujimura S."/>
            <person name="Tanaka N."/>
            <person name="Shiwa Y."/>
            <person name="Yoshikawa H."/>
            <person name="Okada S."/>
            <person name="Nakagawa J."/>
        </authorList>
    </citation>
    <scope>NUCLEOTIDE SEQUENCE [LARGE SCALE GENOMIC DNA]</scope>
    <source>
        <strain evidence="3">NRIC0644</strain>
    </source>
</reference>
<accession>A0A0C9PY12</accession>
<feature type="transmembrane region" description="Helical" evidence="1">
    <location>
        <begin position="73"/>
        <end position="93"/>
    </location>
</feature>
<feature type="transmembrane region" description="Helical" evidence="1">
    <location>
        <begin position="105"/>
        <end position="125"/>
    </location>
</feature>
<keyword evidence="1" id="KW-1133">Transmembrane helix</keyword>
<evidence type="ECO:0000313" key="2">
    <source>
        <dbReference type="EMBL" id="GAN37074.1"/>
    </source>
</evidence>
<gene>
    <name evidence="2" type="ORF">LC0644_1663</name>
</gene>
<comment type="caution">
    <text evidence="2">The sequence shown here is derived from an EMBL/GenBank/DDBJ whole genome shotgun (WGS) entry which is preliminary data.</text>
</comment>
<dbReference type="AlphaFoldDB" id="A0A0C9PY12"/>
<name>A0A0C9PY12_LACPA</name>
<dbReference type="EMBL" id="BAYM01000096">
    <property type="protein sequence ID" value="GAN37074.1"/>
    <property type="molecule type" value="Genomic_DNA"/>
</dbReference>